<feature type="transmembrane region" description="Helical" evidence="1">
    <location>
        <begin position="140"/>
        <end position="159"/>
    </location>
</feature>
<proteinExistence type="predicted"/>
<name>X1ABI2_9ZZZZ</name>
<sequence length="246" mass="28204">MSLYALIQFIIPAASIPFLVYLIVKCLINYEQKTRGKVSLYYSLSLAAIALTMGLYSIRAFLKEGQDLLAELSLGGSMILWLIAIGIYIEYWHTLYKKIPIFSKMFYVAFGGALVLVLFHPWEINYDNLWGYNQSLSDSFIFLLIIQGVCVFVIIYQALGRIKEGIDNEILYISDLVHQMIDTQKEKDIFKNKKQELIKKKKRLSYITYAFFVGIFFVLLGIIIPGPTLSFDSIGILIIFIPVEFT</sequence>
<feature type="transmembrane region" description="Helical" evidence="1">
    <location>
        <begin position="6"/>
        <end position="28"/>
    </location>
</feature>
<dbReference type="EMBL" id="BART01008184">
    <property type="protein sequence ID" value="GAG70038.1"/>
    <property type="molecule type" value="Genomic_DNA"/>
</dbReference>
<keyword evidence="1" id="KW-1133">Transmembrane helix</keyword>
<feature type="transmembrane region" description="Helical" evidence="1">
    <location>
        <begin position="40"/>
        <end position="62"/>
    </location>
</feature>
<comment type="caution">
    <text evidence="2">The sequence shown here is derived from an EMBL/GenBank/DDBJ whole genome shotgun (WGS) entry which is preliminary data.</text>
</comment>
<keyword evidence="1" id="KW-0472">Membrane</keyword>
<feature type="non-terminal residue" evidence="2">
    <location>
        <position position="246"/>
    </location>
</feature>
<organism evidence="2">
    <name type="scientific">marine sediment metagenome</name>
    <dbReference type="NCBI Taxonomy" id="412755"/>
    <lineage>
        <taxon>unclassified sequences</taxon>
        <taxon>metagenomes</taxon>
        <taxon>ecological metagenomes</taxon>
    </lineage>
</organism>
<dbReference type="AlphaFoldDB" id="X1ABI2"/>
<gene>
    <name evidence="2" type="ORF">S01H4_18456</name>
</gene>
<protein>
    <submittedName>
        <fullName evidence="2">Uncharacterized protein</fullName>
    </submittedName>
</protein>
<feature type="transmembrane region" description="Helical" evidence="1">
    <location>
        <begin position="101"/>
        <end position="120"/>
    </location>
</feature>
<reference evidence="2" key="1">
    <citation type="journal article" date="2014" name="Front. Microbiol.">
        <title>High frequency of phylogenetically diverse reductive dehalogenase-homologous genes in deep subseafloor sedimentary metagenomes.</title>
        <authorList>
            <person name="Kawai M."/>
            <person name="Futagami T."/>
            <person name="Toyoda A."/>
            <person name="Takaki Y."/>
            <person name="Nishi S."/>
            <person name="Hori S."/>
            <person name="Arai W."/>
            <person name="Tsubouchi T."/>
            <person name="Morono Y."/>
            <person name="Uchiyama I."/>
            <person name="Ito T."/>
            <person name="Fujiyama A."/>
            <person name="Inagaki F."/>
            <person name="Takami H."/>
        </authorList>
    </citation>
    <scope>NUCLEOTIDE SEQUENCE</scope>
    <source>
        <strain evidence="2">Expedition CK06-06</strain>
    </source>
</reference>
<evidence type="ECO:0000313" key="2">
    <source>
        <dbReference type="EMBL" id="GAG70038.1"/>
    </source>
</evidence>
<feature type="transmembrane region" description="Helical" evidence="1">
    <location>
        <begin position="68"/>
        <end position="89"/>
    </location>
</feature>
<keyword evidence="1" id="KW-0812">Transmembrane</keyword>
<accession>X1ABI2</accession>
<evidence type="ECO:0000256" key="1">
    <source>
        <dbReference type="SAM" id="Phobius"/>
    </source>
</evidence>
<feature type="transmembrane region" description="Helical" evidence="1">
    <location>
        <begin position="204"/>
        <end position="224"/>
    </location>
</feature>